<sequence>MKKIVKAAGLLFLTCGMLYLAATNGQSSRNGKGVFRLDAKSKIGRTKEKTVAAYLAEMSVEEKVGQLFFARVPEESGLEDIKSYHLGAYLLFDRDFKDRSLEDIKALTASYQEVSAVPMIIASDEEGGSVTRISSILPKAFEVPMTLYQSGGLSAIADDTAAKAQLLKSVGITAGLFPVADVATDKQAFIYDRTLGQDASATADYVAAVVKTLRQEQFASTLKHFPGYGNNTDAHADLVYDQRSLKELESLDFLPFIAGIEEGADSVLMSHHIVSTVDAVPASLSSKMYAILRNDLGFTGVTITDDMDMAGLNKFISQEEAAYQVILAGGDMIMSSEYASQTAYLLERVKAGDLSEERIDESVKRILSWKYDLGLLKGQEK</sequence>
<dbReference type="Pfam" id="PF00933">
    <property type="entry name" value="Glyco_hydro_3"/>
    <property type="match status" value="1"/>
</dbReference>
<feature type="domain" description="Glycoside hydrolase family 3 N-terminal" evidence="7">
    <location>
        <begin position="60"/>
        <end position="368"/>
    </location>
</feature>
<evidence type="ECO:0000313" key="9">
    <source>
        <dbReference type="EMBL" id="RFU51354.1"/>
    </source>
</evidence>
<comment type="catalytic activity">
    <reaction evidence="1">
        <text>Hydrolysis of terminal non-reducing N-acetyl-D-hexosamine residues in N-acetyl-beta-D-hexosaminides.</text>
        <dbReference type="EC" id="3.2.1.52"/>
    </reaction>
</comment>
<evidence type="ECO:0000259" key="7">
    <source>
        <dbReference type="Pfam" id="PF00933"/>
    </source>
</evidence>
<reference evidence="9 13" key="1">
    <citation type="submission" date="2018-08" db="EMBL/GenBank/DDBJ databases">
        <title>Draft genome of Streptococcus sp .nov. Z2.</title>
        <authorList>
            <person name="Tian Z."/>
        </authorList>
    </citation>
    <scope>NUCLEOTIDE SEQUENCE [LARGE SCALE GENOMIC DNA]</scope>
    <source>
        <strain evidence="9 13">Z2</strain>
    </source>
</reference>
<dbReference type="InterPro" id="IPR001764">
    <property type="entry name" value="Glyco_hydro_3_N"/>
</dbReference>
<evidence type="ECO:0000313" key="10">
    <source>
        <dbReference type="EMBL" id="RFU53772.1"/>
    </source>
</evidence>
<evidence type="ECO:0000256" key="5">
    <source>
        <dbReference type="ARBA" id="ARBA00023295"/>
    </source>
</evidence>
<evidence type="ECO:0000313" key="8">
    <source>
        <dbReference type="EMBL" id="AXQ77843.1"/>
    </source>
</evidence>
<feature type="signal peptide" evidence="6">
    <location>
        <begin position="1"/>
        <end position="21"/>
    </location>
</feature>
<dbReference type="EMBL" id="CP031733">
    <property type="protein sequence ID" value="AXQ77843.1"/>
    <property type="molecule type" value="Genomic_DNA"/>
</dbReference>
<dbReference type="SUPFAM" id="SSF51445">
    <property type="entry name" value="(Trans)glycosidases"/>
    <property type="match status" value="1"/>
</dbReference>
<dbReference type="PANTHER" id="PTHR30480:SF13">
    <property type="entry name" value="BETA-HEXOSAMINIDASE"/>
    <property type="match status" value="1"/>
</dbReference>
<evidence type="ECO:0000256" key="4">
    <source>
        <dbReference type="ARBA" id="ARBA00022801"/>
    </source>
</evidence>
<dbReference type="GO" id="GO:0005975">
    <property type="term" value="P:carbohydrate metabolic process"/>
    <property type="evidence" value="ECO:0007669"/>
    <property type="project" value="InterPro"/>
</dbReference>
<proteinExistence type="inferred from homology"/>
<keyword evidence="4" id="KW-0378">Hydrolase</keyword>
<evidence type="ECO:0000256" key="1">
    <source>
        <dbReference type="ARBA" id="ARBA00001231"/>
    </source>
</evidence>
<dbReference type="RefSeq" id="WP_116877544.1">
    <property type="nucleotide sequence ID" value="NZ_CP031733.1"/>
</dbReference>
<dbReference type="EMBL" id="QVQY01000007">
    <property type="protein sequence ID" value="RFU51354.1"/>
    <property type="molecule type" value="Genomic_DNA"/>
</dbReference>
<comment type="similarity">
    <text evidence="2">Belongs to the glycosyl hydrolase 3 family.</text>
</comment>
<dbReference type="InterPro" id="IPR019800">
    <property type="entry name" value="Glyco_hydro_3_AS"/>
</dbReference>
<dbReference type="EMBL" id="QVQZ01000003">
    <property type="protein sequence ID" value="RFU53772.1"/>
    <property type="molecule type" value="Genomic_DNA"/>
</dbReference>
<reference evidence="10 12" key="2">
    <citation type="submission" date="2018-08" db="EMBL/GenBank/DDBJ databases">
        <title>Draft genome of Streptococcus sp. nov. Z1.</title>
        <authorList>
            <person name="Tian Z."/>
        </authorList>
    </citation>
    <scope>NUCLEOTIDE SEQUENCE [LARGE SCALE GENOMIC DNA]</scope>
    <source>
        <strain evidence="10">Z1</strain>
        <strain evidence="12">Z1(2018)</strain>
    </source>
</reference>
<reference evidence="11" key="3">
    <citation type="submission" date="2018-08" db="EMBL/GenBank/DDBJ databases">
        <title>Streptococcus chenjunshii sp. nov., isolated from stools sample of the Tibetan antelope in the Qinghai-Tibet plateau, China.</title>
        <authorList>
            <person name="Tian Z."/>
        </authorList>
    </citation>
    <scope>NUCLEOTIDE SEQUENCE [LARGE SCALE GENOMIC DNA]</scope>
    <source>
        <strain evidence="11">Z15</strain>
    </source>
</reference>
<dbReference type="Proteomes" id="UP000264056">
    <property type="component" value="Unassembled WGS sequence"/>
</dbReference>
<evidence type="ECO:0000256" key="2">
    <source>
        <dbReference type="ARBA" id="ARBA00005336"/>
    </source>
</evidence>
<name>A0A372KNA7_9STRE</name>
<dbReference type="Gene3D" id="3.20.20.300">
    <property type="entry name" value="Glycoside hydrolase, family 3, N-terminal domain"/>
    <property type="match status" value="1"/>
</dbReference>
<dbReference type="PROSITE" id="PS00775">
    <property type="entry name" value="GLYCOSYL_HYDROL_F3"/>
    <property type="match status" value="1"/>
</dbReference>
<evidence type="ECO:0000313" key="11">
    <source>
        <dbReference type="Proteomes" id="UP000246115"/>
    </source>
</evidence>
<accession>A0A372KNA7</accession>
<dbReference type="AlphaFoldDB" id="A0A372KNA7"/>
<evidence type="ECO:0000256" key="3">
    <source>
        <dbReference type="ARBA" id="ARBA00012663"/>
    </source>
</evidence>
<reference evidence="8" key="4">
    <citation type="journal article" date="2019" name="Int. J. Syst. Evol. Microbiol.">
        <title>Streptococcus chenjunshii sp. nov. isolated from feces of Tibetan antelopes.</title>
        <authorList>
            <person name="Tian Z."/>
            <person name="Lu S."/>
            <person name="Jin D."/>
            <person name="Yang J."/>
            <person name="Pu J."/>
            <person name="Lai X.H."/>
            <person name="Bai X.N."/>
            <person name="Wu X.M."/>
            <person name="Li J."/>
            <person name="Wang S."/>
            <person name="Xu J."/>
        </authorList>
    </citation>
    <scope>NUCLEOTIDE SEQUENCE</scope>
    <source>
        <strain evidence="8">Z15</strain>
    </source>
</reference>
<dbReference type="PANTHER" id="PTHR30480">
    <property type="entry name" value="BETA-HEXOSAMINIDASE-RELATED"/>
    <property type="match status" value="1"/>
</dbReference>
<protein>
    <recommendedName>
        <fullName evidence="3">beta-N-acetylhexosaminidase</fullName>
        <ecNumber evidence="3">3.2.1.52</ecNumber>
    </recommendedName>
</protein>
<dbReference type="Proteomes" id="UP000262901">
    <property type="component" value="Unassembled WGS sequence"/>
</dbReference>
<evidence type="ECO:0000313" key="13">
    <source>
        <dbReference type="Proteomes" id="UP000264056"/>
    </source>
</evidence>
<dbReference type="InterPro" id="IPR017853">
    <property type="entry name" value="GH"/>
</dbReference>
<keyword evidence="5" id="KW-0326">Glycosidase</keyword>
<dbReference type="InterPro" id="IPR036962">
    <property type="entry name" value="Glyco_hydro_3_N_sf"/>
</dbReference>
<dbReference type="InterPro" id="IPR050226">
    <property type="entry name" value="NagZ_Beta-hexosaminidase"/>
</dbReference>
<keyword evidence="13" id="KW-1185">Reference proteome</keyword>
<dbReference type="GO" id="GO:0004563">
    <property type="term" value="F:beta-N-acetylhexosaminidase activity"/>
    <property type="evidence" value="ECO:0007669"/>
    <property type="project" value="UniProtKB-EC"/>
</dbReference>
<accession>A0A346N9Z8</accession>
<dbReference type="Proteomes" id="UP000246115">
    <property type="component" value="Chromosome"/>
</dbReference>
<evidence type="ECO:0000313" key="12">
    <source>
        <dbReference type="Proteomes" id="UP000262901"/>
    </source>
</evidence>
<evidence type="ECO:0000256" key="6">
    <source>
        <dbReference type="SAM" id="SignalP"/>
    </source>
</evidence>
<keyword evidence="6" id="KW-0732">Signal</keyword>
<feature type="chain" id="PRO_5044585510" description="beta-N-acetylhexosaminidase" evidence="6">
    <location>
        <begin position="22"/>
        <end position="381"/>
    </location>
</feature>
<dbReference type="OrthoDB" id="9805821at2"/>
<gene>
    <name evidence="8" type="ORF">DDV21_001535</name>
    <name evidence="9" type="ORF">DDV22_04190</name>
    <name evidence="10" type="ORF">DDV23_02560</name>
</gene>
<organism evidence="10 12">
    <name type="scientific">Streptococcus chenjunshii</name>
    <dbReference type="NCBI Taxonomy" id="2173853"/>
    <lineage>
        <taxon>Bacteria</taxon>
        <taxon>Bacillati</taxon>
        <taxon>Bacillota</taxon>
        <taxon>Bacilli</taxon>
        <taxon>Lactobacillales</taxon>
        <taxon>Streptococcaceae</taxon>
        <taxon>Streptococcus</taxon>
    </lineage>
</organism>
<dbReference type="EC" id="3.2.1.52" evidence="3"/>
<dbReference type="KEGG" id="schj:DDV21_001535"/>
<dbReference type="GO" id="GO:0009254">
    <property type="term" value="P:peptidoglycan turnover"/>
    <property type="evidence" value="ECO:0007669"/>
    <property type="project" value="TreeGrafter"/>
</dbReference>